<proteinExistence type="predicted"/>
<gene>
    <name evidence="5" type="ORF">S03H2_41034</name>
</gene>
<comment type="caution">
    <text evidence="5">The sequence shown here is derived from an EMBL/GenBank/DDBJ whole genome shotgun (WGS) entry which is preliminary data.</text>
</comment>
<evidence type="ECO:0000313" key="5">
    <source>
        <dbReference type="EMBL" id="GAH66826.1"/>
    </source>
</evidence>
<evidence type="ECO:0000256" key="1">
    <source>
        <dbReference type="ARBA" id="ARBA00001964"/>
    </source>
</evidence>
<dbReference type="AlphaFoldDB" id="X1H9E7"/>
<reference evidence="5" key="1">
    <citation type="journal article" date="2014" name="Front. Microbiol.">
        <title>High frequency of phylogenetically diverse reductive dehalogenase-homologous genes in deep subseafloor sedimentary metagenomes.</title>
        <authorList>
            <person name="Kawai M."/>
            <person name="Futagami T."/>
            <person name="Toyoda A."/>
            <person name="Takaki Y."/>
            <person name="Nishi S."/>
            <person name="Hori S."/>
            <person name="Arai W."/>
            <person name="Tsubouchi T."/>
            <person name="Morono Y."/>
            <person name="Uchiyama I."/>
            <person name="Ito T."/>
            <person name="Fujiyama A."/>
            <person name="Inagaki F."/>
            <person name="Takami H."/>
        </authorList>
    </citation>
    <scope>NUCLEOTIDE SEQUENCE</scope>
    <source>
        <strain evidence="5">Expedition CK06-06</strain>
    </source>
</reference>
<evidence type="ECO:0000256" key="3">
    <source>
        <dbReference type="ARBA" id="ARBA00023052"/>
    </source>
</evidence>
<keyword evidence="3" id="KW-0786">Thiamine pyrophosphate</keyword>
<dbReference type="PANTHER" id="PTHR11516:SF41">
    <property type="entry name" value="3-METHYL-2-OXOBUTANOATE DEHYDROGENASE SUBUNIT ALPHA"/>
    <property type="match status" value="1"/>
</dbReference>
<dbReference type="EMBL" id="BARU01025471">
    <property type="protein sequence ID" value="GAH66826.1"/>
    <property type="molecule type" value="Genomic_DNA"/>
</dbReference>
<evidence type="ECO:0000259" key="4">
    <source>
        <dbReference type="Pfam" id="PF00676"/>
    </source>
</evidence>
<feature type="domain" description="Dehydrogenase E1 component" evidence="4">
    <location>
        <begin position="9"/>
        <end position="116"/>
    </location>
</feature>
<dbReference type="InterPro" id="IPR001017">
    <property type="entry name" value="DH_E1"/>
</dbReference>
<name>X1H9E7_9ZZZZ</name>
<comment type="cofactor">
    <cofactor evidence="1">
        <name>thiamine diphosphate</name>
        <dbReference type="ChEBI" id="CHEBI:58937"/>
    </cofactor>
</comment>
<sequence length="126" mass="14230">MCGIQDNLGVTVDGNSVTAVYSAAQEAVERARSGEGPTLLECKTYRIEPHCGIIADQRKPGEREAWQKKDPIIRFRSKLISDKIITDVEIRKIEESVDAELKEAVDYANQSPYPDPNDLQHMSWQR</sequence>
<dbReference type="GO" id="GO:0006086">
    <property type="term" value="P:pyruvate decarboxylation to acetyl-CoA"/>
    <property type="evidence" value="ECO:0007669"/>
    <property type="project" value="TreeGrafter"/>
</dbReference>
<dbReference type="SUPFAM" id="SSF52518">
    <property type="entry name" value="Thiamin diphosphate-binding fold (THDP-binding)"/>
    <property type="match status" value="1"/>
</dbReference>
<dbReference type="InterPro" id="IPR029061">
    <property type="entry name" value="THDP-binding"/>
</dbReference>
<dbReference type="Pfam" id="PF00676">
    <property type="entry name" value="E1_dh"/>
    <property type="match status" value="1"/>
</dbReference>
<keyword evidence="2" id="KW-0560">Oxidoreductase</keyword>
<dbReference type="GO" id="GO:0004739">
    <property type="term" value="F:pyruvate dehydrogenase (acetyl-transferring) activity"/>
    <property type="evidence" value="ECO:0007669"/>
    <property type="project" value="TreeGrafter"/>
</dbReference>
<dbReference type="PANTHER" id="PTHR11516">
    <property type="entry name" value="PYRUVATE DEHYDROGENASE E1 COMPONENT, ALPHA SUBUNIT BACTERIAL AND ORGANELLAR"/>
    <property type="match status" value="1"/>
</dbReference>
<accession>X1H9E7</accession>
<protein>
    <recommendedName>
        <fullName evidence="4">Dehydrogenase E1 component domain-containing protein</fullName>
    </recommendedName>
</protein>
<dbReference type="Gene3D" id="3.40.50.970">
    <property type="match status" value="1"/>
</dbReference>
<evidence type="ECO:0000256" key="2">
    <source>
        <dbReference type="ARBA" id="ARBA00023002"/>
    </source>
</evidence>
<dbReference type="InterPro" id="IPR050642">
    <property type="entry name" value="PDH_E1_Alpha_Subunit"/>
</dbReference>
<organism evidence="5">
    <name type="scientific">marine sediment metagenome</name>
    <dbReference type="NCBI Taxonomy" id="412755"/>
    <lineage>
        <taxon>unclassified sequences</taxon>
        <taxon>metagenomes</taxon>
        <taxon>ecological metagenomes</taxon>
    </lineage>
</organism>